<dbReference type="InterPro" id="IPR001907">
    <property type="entry name" value="ClpP"/>
</dbReference>
<evidence type="ECO:0000256" key="4">
    <source>
        <dbReference type="ARBA" id="ARBA00022801"/>
    </source>
</evidence>
<reference evidence="7 8" key="1">
    <citation type="submission" date="2018-02" db="EMBL/GenBank/DDBJ databases">
        <title>Solimicrobium silvestre gen. nov., sp. nov., isolated from alpine forest soil.</title>
        <authorList>
            <person name="Margesin R."/>
            <person name="Albuquerque L."/>
            <person name="Zhang D.-C."/>
            <person name="Froufe H.J.C."/>
            <person name="Severino R."/>
            <person name="Roxo I."/>
            <person name="Egas C."/>
            <person name="Da Costa M.S."/>
        </authorList>
    </citation>
    <scope>NUCLEOTIDE SEQUENCE [LARGE SCALE GENOMIC DNA]</scope>
    <source>
        <strain evidence="7 8">S20-91</strain>
    </source>
</reference>
<keyword evidence="5" id="KW-0720">Serine protease</keyword>
<accession>A0A2S9GZF0</accession>
<proteinExistence type="inferred from homology"/>
<dbReference type="GO" id="GO:0009368">
    <property type="term" value="C:endopeptidase Clp complex"/>
    <property type="evidence" value="ECO:0007669"/>
    <property type="project" value="TreeGrafter"/>
</dbReference>
<dbReference type="PANTHER" id="PTHR10381">
    <property type="entry name" value="ATP-DEPENDENT CLP PROTEASE PROTEOLYTIC SUBUNIT"/>
    <property type="match status" value="1"/>
</dbReference>
<dbReference type="Proteomes" id="UP000237839">
    <property type="component" value="Unassembled WGS sequence"/>
</dbReference>
<dbReference type="PRINTS" id="PR00127">
    <property type="entry name" value="CLPPROTEASEP"/>
</dbReference>
<comment type="similarity">
    <text evidence="1 6">Belongs to the peptidase S14 family.</text>
</comment>
<keyword evidence="4" id="KW-0378">Hydrolase</keyword>
<evidence type="ECO:0000256" key="1">
    <source>
        <dbReference type="ARBA" id="ARBA00007039"/>
    </source>
</evidence>
<comment type="caution">
    <text evidence="7">The sequence shown here is derived from an EMBL/GenBank/DDBJ whole genome shotgun (WGS) entry which is preliminary data.</text>
</comment>
<keyword evidence="2" id="KW-0963">Cytoplasm</keyword>
<dbReference type="Pfam" id="PF00574">
    <property type="entry name" value="CLP_protease"/>
    <property type="match status" value="1"/>
</dbReference>
<dbReference type="InterPro" id="IPR023562">
    <property type="entry name" value="ClpP/TepA"/>
</dbReference>
<dbReference type="NCBIfam" id="NF045542">
    <property type="entry name" value="Clp_rel_HeadMat"/>
    <property type="match status" value="1"/>
</dbReference>
<dbReference type="GO" id="GO:0051117">
    <property type="term" value="F:ATPase binding"/>
    <property type="evidence" value="ECO:0007669"/>
    <property type="project" value="TreeGrafter"/>
</dbReference>
<evidence type="ECO:0000256" key="2">
    <source>
        <dbReference type="ARBA" id="ARBA00022490"/>
    </source>
</evidence>
<dbReference type="GO" id="GO:0004252">
    <property type="term" value="F:serine-type endopeptidase activity"/>
    <property type="evidence" value="ECO:0007669"/>
    <property type="project" value="InterPro"/>
</dbReference>
<keyword evidence="3 7" id="KW-0645">Protease</keyword>
<dbReference type="RefSeq" id="WP_105531820.1">
    <property type="nucleotide sequence ID" value="NZ_PUGF01000009.1"/>
</dbReference>
<dbReference type="SUPFAM" id="SSF52096">
    <property type="entry name" value="ClpP/crotonase"/>
    <property type="match status" value="1"/>
</dbReference>
<evidence type="ECO:0000256" key="6">
    <source>
        <dbReference type="RuleBase" id="RU003567"/>
    </source>
</evidence>
<evidence type="ECO:0000313" key="8">
    <source>
        <dbReference type="Proteomes" id="UP000237839"/>
    </source>
</evidence>
<dbReference type="GO" id="GO:0006515">
    <property type="term" value="P:protein quality control for misfolded or incompletely synthesized proteins"/>
    <property type="evidence" value="ECO:0007669"/>
    <property type="project" value="TreeGrafter"/>
</dbReference>
<dbReference type="GO" id="GO:0004176">
    <property type="term" value="F:ATP-dependent peptidase activity"/>
    <property type="evidence" value="ECO:0007669"/>
    <property type="project" value="InterPro"/>
</dbReference>
<dbReference type="PANTHER" id="PTHR10381:SF70">
    <property type="entry name" value="ATP-DEPENDENT CLP PROTEASE PROTEOLYTIC SUBUNIT"/>
    <property type="match status" value="1"/>
</dbReference>
<dbReference type="Gene3D" id="3.90.226.10">
    <property type="entry name" value="2-enoyl-CoA Hydratase, Chain A, domain 1"/>
    <property type="match status" value="1"/>
</dbReference>
<keyword evidence="8" id="KW-1185">Reference proteome</keyword>
<dbReference type="AlphaFoldDB" id="A0A2S9GZF0"/>
<sequence>MSLLTLPKINAEARIGNAQFDMRTDALERWEPTICASTDNSTSISIYEQIGESWDGSGMTAARMSGILRNVGNSEIVVNINSPGGDFFEGVAIYNLLREHKAKVTIKVVGLAASAASIIAMAGDEIQMGDGAFLMIHNAWAVAVGNRHDLKAAAETLTPFDEAMADVYAARSGLSAKEAAKLMDAETWLNASKAVEQGFATGLMQRDEITHNAKAQGNTKHLALVEAAMARAGHSRSVRRDTLKSLFSSKPGAAENTVKPSADIAASLQSLLQTMKEST</sequence>
<evidence type="ECO:0000256" key="5">
    <source>
        <dbReference type="ARBA" id="ARBA00022825"/>
    </source>
</evidence>
<evidence type="ECO:0000313" key="7">
    <source>
        <dbReference type="EMBL" id="PRC93080.1"/>
    </source>
</evidence>
<dbReference type="OrthoDB" id="9806592at2"/>
<gene>
    <name evidence="7" type="ORF">S2091_2166</name>
</gene>
<dbReference type="EMBL" id="PUGF01000009">
    <property type="protein sequence ID" value="PRC93080.1"/>
    <property type="molecule type" value="Genomic_DNA"/>
</dbReference>
<name>A0A2S9GZF0_9BURK</name>
<dbReference type="CDD" id="cd07016">
    <property type="entry name" value="S14_ClpP_1"/>
    <property type="match status" value="1"/>
</dbReference>
<evidence type="ECO:0000256" key="3">
    <source>
        <dbReference type="ARBA" id="ARBA00022670"/>
    </source>
</evidence>
<organism evidence="7 8">
    <name type="scientific">Solimicrobium silvestre</name>
    <dbReference type="NCBI Taxonomy" id="2099400"/>
    <lineage>
        <taxon>Bacteria</taxon>
        <taxon>Pseudomonadati</taxon>
        <taxon>Pseudomonadota</taxon>
        <taxon>Betaproteobacteria</taxon>
        <taxon>Burkholderiales</taxon>
        <taxon>Oxalobacteraceae</taxon>
        <taxon>Solimicrobium</taxon>
    </lineage>
</organism>
<dbReference type="InterPro" id="IPR029045">
    <property type="entry name" value="ClpP/crotonase-like_dom_sf"/>
</dbReference>
<protein>
    <recommendedName>
        <fullName evidence="6">ATP-dependent Clp protease proteolytic subunit</fullName>
    </recommendedName>
</protein>